<dbReference type="InterPro" id="IPR001245">
    <property type="entry name" value="Ser-Thr/Tyr_kinase_cat_dom"/>
</dbReference>
<dbReference type="STRING" id="416450.A0A1V6QK41"/>
<name>A0A1V6QK41_9EURO</name>
<dbReference type="InterPro" id="IPR011009">
    <property type="entry name" value="Kinase-like_dom_sf"/>
</dbReference>
<reference evidence="4" key="1">
    <citation type="journal article" date="2017" name="Nat. Microbiol.">
        <title>Global analysis of biosynthetic gene clusters reveals vast potential of secondary metabolite production in Penicillium species.</title>
        <authorList>
            <person name="Nielsen J.C."/>
            <person name="Grijseels S."/>
            <person name="Prigent S."/>
            <person name="Ji B."/>
            <person name="Dainat J."/>
            <person name="Nielsen K.F."/>
            <person name="Frisvad J.C."/>
            <person name="Workman M."/>
            <person name="Nielsen J."/>
        </authorList>
    </citation>
    <scope>NUCLEOTIDE SEQUENCE [LARGE SCALE GENOMIC DNA]</scope>
    <source>
        <strain evidence="4">IBT 31811</strain>
    </source>
</reference>
<accession>A0A1V6QK41</accession>
<feature type="compositionally biased region" description="Polar residues" evidence="1">
    <location>
        <begin position="367"/>
        <end position="377"/>
    </location>
</feature>
<feature type="compositionally biased region" description="Basic and acidic residues" evidence="1">
    <location>
        <begin position="674"/>
        <end position="691"/>
    </location>
</feature>
<organism evidence="3 4">
    <name type="scientific">Penicillium antarcticum</name>
    <dbReference type="NCBI Taxonomy" id="416450"/>
    <lineage>
        <taxon>Eukaryota</taxon>
        <taxon>Fungi</taxon>
        <taxon>Dikarya</taxon>
        <taxon>Ascomycota</taxon>
        <taxon>Pezizomycotina</taxon>
        <taxon>Eurotiomycetes</taxon>
        <taxon>Eurotiomycetidae</taxon>
        <taxon>Eurotiales</taxon>
        <taxon>Aspergillaceae</taxon>
        <taxon>Penicillium</taxon>
    </lineage>
</organism>
<feature type="compositionally biased region" description="Low complexity" evidence="1">
    <location>
        <begin position="450"/>
        <end position="491"/>
    </location>
</feature>
<evidence type="ECO:0000259" key="2">
    <source>
        <dbReference type="Pfam" id="PF07714"/>
    </source>
</evidence>
<feature type="region of interest" description="Disordered" evidence="1">
    <location>
        <begin position="734"/>
        <end position="765"/>
    </location>
</feature>
<gene>
    <name evidence="3" type="ORF">PENANT_c002G06066</name>
</gene>
<dbReference type="GO" id="GO:0004672">
    <property type="term" value="F:protein kinase activity"/>
    <property type="evidence" value="ECO:0007669"/>
    <property type="project" value="InterPro"/>
</dbReference>
<dbReference type="Proteomes" id="UP000191672">
    <property type="component" value="Unassembled WGS sequence"/>
</dbReference>
<keyword evidence="4" id="KW-1185">Reference proteome</keyword>
<protein>
    <recommendedName>
        <fullName evidence="2">Serine-threonine/tyrosine-protein kinase catalytic domain-containing protein</fullName>
    </recommendedName>
</protein>
<feature type="compositionally biased region" description="Low complexity" evidence="1">
    <location>
        <begin position="404"/>
        <end position="428"/>
    </location>
</feature>
<dbReference type="AlphaFoldDB" id="A0A1V6QK41"/>
<comment type="caution">
    <text evidence="3">The sequence shown here is derived from an EMBL/GenBank/DDBJ whole genome shotgun (WGS) entry which is preliminary data.</text>
</comment>
<feature type="compositionally biased region" description="Pro residues" evidence="1">
    <location>
        <begin position="329"/>
        <end position="344"/>
    </location>
</feature>
<feature type="compositionally biased region" description="Polar residues" evidence="1">
    <location>
        <begin position="492"/>
        <end position="511"/>
    </location>
</feature>
<evidence type="ECO:0000256" key="1">
    <source>
        <dbReference type="SAM" id="MobiDB-lite"/>
    </source>
</evidence>
<dbReference type="EMBL" id="MDYN01000002">
    <property type="protein sequence ID" value="OQD89583.1"/>
    <property type="molecule type" value="Genomic_DNA"/>
</dbReference>
<feature type="domain" description="Serine-threonine/tyrosine-protein kinase catalytic" evidence="2">
    <location>
        <begin position="191"/>
        <end position="301"/>
    </location>
</feature>
<evidence type="ECO:0000313" key="4">
    <source>
        <dbReference type="Proteomes" id="UP000191672"/>
    </source>
</evidence>
<sequence length="812" mass="88181">MSQYTETATSLWWPEERIKATLDTKYIVSRLRQENIPRLFELPRWGEGLTSETYMEYILLKAGRLFLILDAIGIPNRIFALVDESCDDDDLPVAEHSVDLLKLCPHGEDVTIDTRFFHAQWRFLVRGIGEGDHVVYTENEGVPVEAVRSHTSSGLHGRDDTVDKVVLAGSVCRVYMRTQVQVGGAPHFFSSTEVLAEIRKLRKLSHEHLISVFASYLKDDSVSVLFTGATADWTLHSFLTDEPSAFKRLSKEQRRQTLITWPHCLASAVAWLHASGHSHGAIRPSNIYVDANYHICLGQFQALDSLLSPPHVNDLEAYNYSAPERWVRPPAPAAAPQKPPPPPTTLLQSGGRTKRRQKPARLALSPLNESPPSSAENTRPDSAASKGTVIRIGLPGSPSRFSFAFSSSSSSSGASSTASSGATDATMSPPQNQTTKKNRPSFWPLKSRARSFLSSSSTSSSSNASSTTRSSTPTSPSTTSLAPSTSPTNTLHPPSSSLRHSKSAQSLTPSFRSYRPPTPHSTLSNPIPSSSSSSLIPKDAPADLFSLAAITLDILTTLHKRTLASFTTHRSARNRSAGRGGGMADASFHLSRNSVQVQSWIALLEGDALKRCRRDRRSDLCFWAVPRMLIVVRAMLDGDGGKRPSAKRVRRCFGGAVRIGFGGEGVHCGKGGNGKKDGGKEKGEKERERVDGGGYGRSLEVIGEEGVSSGFGSYAAPPASIAPSVVPSESASEFDFGFDDTGSGTESVVDESEDETEHEREKGPQIKIAEEDCEEDVSDDEPEIHVDRVSPQLYLPDLDVNITGIEGLTFTN</sequence>
<feature type="region of interest" description="Disordered" evidence="1">
    <location>
        <begin position="328"/>
        <end position="391"/>
    </location>
</feature>
<evidence type="ECO:0000313" key="3">
    <source>
        <dbReference type="EMBL" id="OQD89583.1"/>
    </source>
</evidence>
<dbReference type="SUPFAM" id="SSF56112">
    <property type="entry name" value="Protein kinase-like (PK-like)"/>
    <property type="match status" value="1"/>
</dbReference>
<feature type="region of interest" description="Disordered" evidence="1">
    <location>
        <begin position="668"/>
        <end position="697"/>
    </location>
</feature>
<dbReference type="Gene3D" id="1.10.510.10">
    <property type="entry name" value="Transferase(Phosphotransferase) domain 1"/>
    <property type="match status" value="1"/>
</dbReference>
<feature type="compositionally biased region" description="Low complexity" evidence="1">
    <location>
        <begin position="521"/>
        <end position="535"/>
    </location>
</feature>
<proteinExistence type="predicted"/>
<dbReference type="Pfam" id="PF07714">
    <property type="entry name" value="PK_Tyr_Ser-Thr"/>
    <property type="match status" value="1"/>
</dbReference>
<feature type="region of interest" description="Disordered" evidence="1">
    <location>
        <begin position="404"/>
        <end position="535"/>
    </location>
</feature>